<dbReference type="RefSeq" id="WP_060534928.1">
    <property type="nucleotide sequence ID" value="NZ_CP013023.1"/>
</dbReference>
<proteinExistence type="predicted"/>
<reference evidence="1 2" key="2">
    <citation type="journal article" date="2016" name="Int. J. Syst. Evol. Microbiol.">
        <title>Paenibacillus bovis sp. nov., isolated from raw yak (Bos grunniens) milk.</title>
        <authorList>
            <person name="Gao C."/>
            <person name="Han J."/>
            <person name="Liu Z."/>
            <person name="Xu X."/>
            <person name="Hang F."/>
            <person name="Wu Z."/>
        </authorList>
    </citation>
    <scope>NUCLEOTIDE SEQUENCE [LARGE SCALE GENOMIC DNA]</scope>
    <source>
        <strain evidence="1 2">BD3526</strain>
    </source>
</reference>
<dbReference type="Pfam" id="PF13783">
    <property type="entry name" value="DUF4177"/>
    <property type="match status" value="1"/>
</dbReference>
<evidence type="ECO:0000313" key="2">
    <source>
        <dbReference type="Proteomes" id="UP000078148"/>
    </source>
</evidence>
<evidence type="ECO:0008006" key="3">
    <source>
        <dbReference type="Google" id="ProtNLM"/>
    </source>
</evidence>
<dbReference type="KEGG" id="pbv:AR543_12920"/>
<dbReference type="Proteomes" id="UP000078148">
    <property type="component" value="Chromosome"/>
</dbReference>
<sequence>MSQWEYKTLKLPAAGFVNGRVDDRLLQEELNNLGFDGWELVSSFDTSTSQGDLGEVVLIFKRSALLD</sequence>
<accession>A0A172ZGN8</accession>
<dbReference type="OrthoDB" id="5432776at2"/>
<name>A0A172ZGN8_9BACL</name>
<evidence type="ECO:0000313" key="1">
    <source>
        <dbReference type="EMBL" id="ANF96821.1"/>
    </source>
</evidence>
<reference evidence="2" key="1">
    <citation type="submission" date="2015-10" db="EMBL/GenBank/DDBJ databases">
        <title>Genome of Paenibacillus bovis sp. nov.</title>
        <authorList>
            <person name="Wu Z."/>
            <person name="Gao C."/>
            <person name="Liu Z."/>
            <person name="Zheng H."/>
        </authorList>
    </citation>
    <scope>NUCLEOTIDE SEQUENCE [LARGE SCALE GENOMIC DNA]</scope>
    <source>
        <strain evidence="2">BD3526</strain>
    </source>
</reference>
<dbReference type="InterPro" id="IPR025234">
    <property type="entry name" value="YjzH-like"/>
</dbReference>
<dbReference type="STRING" id="1616788.AR543_12920"/>
<gene>
    <name evidence="1" type="ORF">AR543_12920</name>
</gene>
<organism evidence="1 2">
    <name type="scientific">Paenibacillus bovis</name>
    <dbReference type="NCBI Taxonomy" id="1616788"/>
    <lineage>
        <taxon>Bacteria</taxon>
        <taxon>Bacillati</taxon>
        <taxon>Bacillota</taxon>
        <taxon>Bacilli</taxon>
        <taxon>Bacillales</taxon>
        <taxon>Paenibacillaceae</taxon>
        <taxon>Paenibacillus</taxon>
    </lineage>
</organism>
<dbReference type="EMBL" id="CP013023">
    <property type="protein sequence ID" value="ANF96821.1"/>
    <property type="molecule type" value="Genomic_DNA"/>
</dbReference>
<dbReference type="AlphaFoldDB" id="A0A172ZGN8"/>
<keyword evidence="2" id="KW-1185">Reference proteome</keyword>
<protein>
    <recommendedName>
        <fullName evidence="3">DUF4177 domain-containing protein</fullName>
    </recommendedName>
</protein>